<organism evidence="3 4">
    <name type="scientific">Antricoccus suffuscus</name>
    <dbReference type="NCBI Taxonomy" id="1629062"/>
    <lineage>
        <taxon>Bacteria</taxon>
        <taxon>Bacillati</taxon>
        <taxon>Actinomycetota</taxon>
        <taxon>Actinomycetes</taxon>
        <taxon>Geodermatophilales</taxon>
        <taxon>Antricoccaceae</taxon>
        <taxon>Antricoccus</taxon>
    </lineage>
</organism>
<dbReference type="SUPFAM" id="SSF51430">
    <property type="entry name" value="NAD(P)-linked oxidoreductase"/>
    <property type="match status" value="1"/>
</dbReference>
<comment type="caution">
    <text evidence="3">The sequence shown here is derived from an EMBL/GenBank/DDBJ whole genome shotgun (WGS) entry which is preliminary data.</text>
</comment>
<dbReference type="Pfam" id="PF00248">
    <property type="entry name" value="Aldo_ket_red"/>
    <property type="match status" value="1"/>
</dbReference>
<dbReference type="InterPro" id="IPR036812">
    <property type="entry name" value="NAD(P)_OxRdtase_dom_sf"/>
</dbReference>
<keyword evidence="1" id="KW-0560">Oxidoreductase</keyword>
<dbReference type="InterPro" id="IPR023210">
    <property type="entry name" value="NADP_OxRdtase_dom"/>
</dbReference>
<protein>
    <submittedName>
        <fullName evidence="3">Aryl-alcohol dehydrogenase-like predicted oxidoreductase</fullName>
    </submittedName>
</protein>
<dbReference type="GO" id="GO:0005737">
    <property type="term" value="C:cytoplasm"/>
    <property type="evidence" value="ECO:0007669"/>
    <property type="project" value="TreeGrafter"/>
</dbReference>
<dbReference type="InterPro" id="IPR050791">
    <property type="entry name" value="Aldo-Keto_reductase"/>
</dbReference>
<proteinExistence type="predicted"/>
<reference evidence="3 4" key="1">
    <citation type="submission" date="2018-03" db="EMBL/GenBank/DDBJ databases">
        <title>Genomic Encyclopedia of Archaeal and Bacterial Type Strains, Phase II (KMG-II): from individual species to whole genera.</title>
        <authorList>
            <person name="Goeker M."/>
        </authorList>
    </citation>
    <scope>NUCLEOTIDE SEQUENCE [LARGE SCALE GENOMIC DNA]</scope>
    <source>
        <strain evidence="3 4">DSM 100065</strain>
    </source>
</reference>
<dbReference type="Proteomes" id="UP000237752">
    <property type="component" value="Unassembled WGS sequence"/>
</dbReference>
<dbReference type="RefSeq" id="WP_238145519.1">
    <property type="nucleotide sequence ID" value="NZ_PVUE01000021.1"/>
</dbReference>
<accession>A0A2T0ZJT6</accession>
<evidence type="ECO:0000313" key="3">
    <source>
        <dbReference type="EMBL" id="PRZ36599.1"/>
    </source>
</evidence>
<dbReference type="InterPro" id="IPR020471">
    <property type="entry name" value="AKR"/>
</dbReference>
<dbReference type="EMBL" id="PVUE01000021">
    <property type="protein sequence ID" value="PRZ36599.1"/>
    <property type="molecule type" value="Genomic_DNA"/>
</dbReference>
<dbReference type="PANTHER" id="PTHR43625:SF40">
    <property type="entry name" value="ALDO-KETO REDUCTASE YAKC [NADP(+)]"/>
    <property type="match status" value="1"/>
</dbReference>
<evidence type="ECO:0000313" key="4">
    <source>
        <dbReference type="Proteomes" id="UP000237752"/>
    </source>
</evidence>
<feature type="domain" description="NADP-dependent oxidoreductase" evidence="2">
    <location>
        <begin position="18"/>
        <end position="303"/>
    </location>
</feature>
<sequence>MTLERRSIGSAGLRSSLLGYGAMGLSGVYGAADDHESVSLLHQAIDLGITMFDTADAYGAGHNESLLGRAFHDRRHQVTIATKTGALRDTGLGRAEHIHAAIDESLRRLQTDHIDLYYLHRVDPTTPIEETIGAMSELVHAGKVKYLGVSEVSADTLRRAHATAPISAVQQEYSLFVRDPEEDLLPTMRELGIGLVAYSPLGRGILSGAMRNIAEVENLEDRQNRYPRFEEDAFEKNVRLVEQMSQIAHALDLTPSTLALAWVLAKGDDVVPIFGTRKIHNLQANLAATEVSLDAETIDRLDHLFPIGALHGARYNEALQKRIKR</sequence>
<evidence type="ECO:0000256" key="1">
    <source>
        <dbReference type="ARBA" id="ARBA00023002"/>
    </source>
</evidence>
<name>A0A2T0ZJT6_9ACTN</name>
<dbReference type="CDD" id="cd19076">
    <property type="entry name" value="AKR_AKR13A_13D"/>
    <property type="match status" value="1"/>
</dbReference>
<dbReference type="GO" id="GO:0016491">
    <property type="term" value="F:oxidoreductase activity"/>
    <property type="evidence" value="ECO:0007669"/>
    <property type="project" value="UniProtKB-KW"/>
</dbReference>
<dbReference type="AlphaFoldDB" id="A0A2T0ZJT6"/>
<dbReference type="Gene3D" id="3.20.20.100">
    <property type="entry name" value="NADP-dependent oxidoreductase domain"/>
    <property type="match status" value="1"/>
</dbReference>
<dbReference type="PANTHER" id="PTHR43625">
    <property type="entry name" value="AFLATOXIN B1 ALDEHYDE REDUCTASE"/>
    <property type="match status" value="1"/>
</dbReference>
<dbReference type="PRINTS" id="PR00069">
    <property type="entry name" value="ALDKETRDTASE"/>
</dbReference>
<gene>
    <name evidence="3" type="ORF">CLV47_12135</name>
</gene>
<evidence type="ECO:0000259" key="2">
    <source>
        <dbReference type="Pfam" id="PF00248"/>
    </source>
</evidence>
<keyword evidence="4" id="KW-1185">Reference proteome</keyword>